<dbReference type="Pfam" id="PF00126">
    <property type="entry name" value="HTH_1"/>
    <property type="match status" value="1"/>
</dbReference>
<dbReference type="SUPFAM" id="SSF46785">
    <property type="entry name" value="Winged helix' DNA-binding domain"/>
    <property type="match status" value="1"/>
</dbReference>
<dbReference type="InterPro" id="IPR000847">
    <property type="entry name" value="LysR_HTH_N"/>
</dbReference>
<dbReference type="InterPro" id="IPR036388">
    <property type="entry name" value="WH-like_DNA-bd_sf"/>
</dbReference>
<dbReference type="InterPro" id="IPR058163">
    <property type="entry name" value="LysR-type_TF_proteobact-type"/>
</dbReference>
<dbReference type="GO" id="GO:0003700">
    <property type="term" value="F:DNA-binding transcription factor activity"/>
    <property type="evidence" value="ECO:0007669"/>
    <property type="project" value="InterPro"/>
</dbReference>
<comment type="similarity">
    <text evidence="1">Belongs to the LysR transcriptional regulatory family.</text>
</comment>
<keyword evidence="4" id="KW-0804">Transcription</keyword>
<dbReference type="InterPro" id="IPR036390">
    <property type="entry name" value="WH_DNA-bd_sf"/>
</dbReference>
<dbReference type="EMBL" id="RCWN01000001">
    <property type="protein sequence ID" value="RLQ87401.1"/>
    <property type="molecule type" value="Genomic_DNA"/>
</dbReference>
<dbReference type="Gene3D" id="1.10.10.10">
    <property type="entry name" value="Winged helix-like DNA-binding domain superfamily/Winged helix DNA-binding domain"/>
    <property type="match status" value="1"/>
</dbReference>
<comment type="caution">
    <text evidence="6">The sequence shown here is derived from an EMBL/GenBank/DDBJ whole genome shotgun (WGS) entry which is preliminary data.</text>
</comment>
<name>A0A3L7JCV4_9HYPH</name>
<sequence>MRSFDWNDLRYFLAVARTGRLTAAAQRMGTDHATVSRHIRTLEETLGADLFNRSPRGYSLTDAGERLLFQTETMESAAAAIHNDIAGEKYALSGAVRIGAPDGFGAFFLAPHLGELSRRHPQLELQIVAMPRIFSLSKREADIAIGLERPDKGRLFSRKLVDYTLHVYAARSYLAEAPTIARREDLSSHPLIGYIPELVFTPKLDYVKDVGESLVPRLSSSNLFAQLAATRSGAGLCILPDFMARSSPDLVRVLPEAIEIVRTFWIMAHVDARESARIQTVMSFISDLVKANRDIFWSKGSGEACEPFSDPRS</sequence>
<evidence type="ECO:0000256" key="4">
    <source>
        <dbReference type="ARBA" id="ARBA00023163"/>
    </source>
</evidence>
<dbReference type="InterPro" id="IPR005119">
    <property type="entry name" value="LysR_subst-bd"/>
</dbReference>
<dbReference type="AlphaFoldDB" id="A0A3L7JCV4"/>
<keyword evidence="7" id="KW-1185">Reference proteome</keyword>
<proteinExistence type="inferred from homology"/>
<evidence type="ECO:0000313" key="6">
    <source>
        <dbReference type="EMBL" id="RLQ87401.1"/>
    </source>
</evidence>
<dbReference type="FunFam" id="1.10.10.10:FF:000001">
    <property type="entry name" value="LysR family transcriptional regulator"/>
    <property type="match status" value="1"/>
</dbReference>
<evidence type="ECO:0000256" key="3">
    <source>
        <dbReference type="ARBA" id="ARBA00023125"/>
    </source>
</evidence>
<protein>
    <submittedName>
        <fullName evidence="6">LysR family transcriptional regulator</fullName>
    </submittedName>
</protein>
<dbReference type="Gene3D" id="3.40.190.290">
    <property type="match status" value="1"/>
</dbReference>
<feature type="domain" description="HTH lysR-type" evidence="5">
    <location>
        <begin position="4"/>
        <end position="61"/>
    </location>
</feature>
<dbReference type="PROSITE" id="PS50931">
    <property type="entry name" value="HTH_LYSR"/>
    <property type="match status" value="1"/>
</dbReference>
<organism evidence="6 7">
    <name type="scientific">Notoacmeibacter ruber</name>
    <dbReference type="NCBI Taxonomy" id="2670375"/>
    <lineage>
        <taxon>Bacteria</taxon>
        <taxon>Pseudomonadati</taxon>
        <taxon>Pseudomonadota</taxon>
        <taxon>Alphaproteobacteria</taxon>
        <taxon>Hyphomicrobiales</taxon>
        <taxon>Notoacmeibacteraceae</taxon>
        <taxon>Notoacmeibacter</taxon>
    </lineage>
</organism>
<dbReference type="SUPFAM" id="SSF53850">
    <property type="entry name" value="Periplasmic binding protein-like II"/>
    <property type="match status" value="1"/>
</dbReference>
<dbReference type="Proteomes" id="UP000281094">
    <property type="component" value="Unassembled WGS sequence"/>
</dbReference>
<reference evidence="6 7" key="1">
    <citation type="submission" date="2018-10" db="EMBL/GenBank/DDBJ databases">
        <title>Notoacmeibacter sp. M2BS9Y-3-1, whole genome shotgun sequence.</title>
        <authorList>
            <person name="Tuo L."/>
        </authorList>
    </citation>
    <scope>NUCLEOTIDE SEQUENCE [LARGE SCALE GENOMIC DNA]</scope>
    <source>
        <strain evidence="6 7">M2BS9Y-3-1</strain>
    </source>
</reference>
<accession>A0A3L7JCV4</accession>
<dbReference type="RefSeq" id="WP_121644369.1">
    <property type="nucleotide sequence ID" value="NZ_RCWN01000001.1"/>
</dbReference>
<dbReference type="Pfam" id="PF03466">
    <property type="entry name" value="LysR_substrate"/>
    <property type="match status" value="1"/>
</dbReference>
<dbReference type="GO" id="GO:0043565">
    <property type="term" value="F:sequence-specific DNA binding"/>
    <property type="evidence" value="ECO:0007669"/>
    <property type="project" value="TreeGrafter"/>
</dbReference>
<gene>
    <name evidence="6" type="ORF">D8780_03480</name>
</gene>
<dbReference type="PANTHER" id="PTHR30537">
    <property type="entry name" value="HTH-TYPE TRANSCRIPTIONAL REGULATOR"/>
    <property type="match status" value="1"/>
</dbReference>
<dbReference type="GO" id="GO:0006351">
    <property type="term" value="P:DNA-templated transcription"/>
    <property type="evidence" value="ECO:0007669"/>
    <property type="project" value="TreeGrafter"/>
</dbReference>
<evidence type="ECO:0000313" key="7">
    <source>
        <dbReference type="Proteomes" id="UP000281094"/>
    </source>
</evidence>
<evidence type="ECO:0000259" key="5">
    <source>
        <dbReference type="PROSITE" id="PS50931"/>
    </source>
</evidence>
<evidence type="ECO:0000256" key="1">
    <source>
        <dbReference type="ARBA" id="ARBA00009437"/>
    </source>
</evidence>
<evidence type="ECO:0000256" key="2">
    <source>
        <dbReference type="ARBA" id="ARBA00023015"/>
    </source>
</evidence>
<dbReference type="PANTHER" id="PTHR30537:SF3">
    <property type="entry name" value="TRANSCRIPTIONAL REGULATORY PROTEIN"/>
    <property type="match status" value="1"/>
</dbReference>
<keyword evidence="2" id="KW-0805">Transcription regulation</keyword>
<keyword evidence="3" id="KW-0238">DNA-binding</keyword>